<proteinExistence type="predicted"/>
<accession>A0A645EUI7</accession>
<sequence>MPTGAEFNAAGIAEHAMVGWSTNSLPWSRFGTFATVSGAEADGTTLVGSGGTYTVGHAVSRFPASGYRDHNGMLLSIGTYGNNWSSSIFTGTDMAFHMVFVFSGFYPVYYFNRRYGFPVRCVRE</sequence>
<protein>
    <recommendedName>
        <fullName evidence="3">Fibrobacter succinogenes major paralogous domain-containing protein</fullName>
    </recommendedName>
</protein>
<organism evidence="2">
    <name type="scientific">bioreactor metagenome</name>
    <dbReference type="NCBI Taxonomy" id="1076179"/>
    <lineage>
        <taxon>unclassified sequences</taxon>
        <taxon>metagenomes</taxon>
        <taxon>ecological metagenomes</taxon>
    </lineage>
</organism>
<keyword evidence="1" id="KW-1133">Transmembrane helix</keyword>
<keyword evidence="1" id="KW-0472">Membrane</keyword>
<dbReference type="AlphaFoldDB" id="A0A645EUI7"/>
<name>A0A645EUI7_9ZZZZ</name>
<dbReference type="EMBL" id="VSSQ01051609">
    <property type="protein sequence ID" value="MPN05698.1"/>
    <property type="molecule type" value="Genomic_DNA"/>
</dbReference>
<evidence type="ECO:0008006" key="3">
    <source>
        <dbReference type="Google" id="ProtNLM"/>
    </source>
</evidence>
<comment type="caution">
    <text evidence="2">The sequence shown here is derived from an EMBL/GenBank/DDBJ whole genome shotgun (WGS) entry which is preliminary data.</text>
</comment>
<feature type="transmembrane region" description="Helical" evidence="1">
    <location>
        <begin position="94"/>
        <end position="111"/>
    </location>
</feature>
<evidence type="ECO:0000313" key="2">
    <source>
        <dbReference type="EMBL" id="MPN05698.1"/>
    </source>
</evidence>
<reference evidence="2" key="1">
    <citation type="submission" date="2019-08" db="EMBL/GenBank/DDBJ databases">
        <authorList>
            <person name="Kucharzyk K."/>
            <person name="Murdoch R.W."/>
            <person name="Higgins S."/>
            <person name="Loffler F."/>
        </authorList>
    </citation>
    <scope>NUCLEOTIDE SEQUENCE</scope>
</reference>
<gene>
    <name evidence="2" type="ORF">SDC9_152951</name>
</gene>
<evidence type="ECO:0000256" key="1">
    <source>
        <dbReference type="SAM" id="Phobius"/>
    </source>
</evidence>
<keyword evidence="1" id="KW-0812">Transmembrane</keyword>